<proteinExistence type="inferred from homology"/>
<keyword evidence="9 12" id="KW-0503">Monooxygenase</keyword>
<evidence type="ECO:0000256" key="5">
    <source>
        <dbReference type="ARBA" id="ARBA00022723"/>
    </source>
</evidence>
<feature type="transmembrane region" description="Helical" evidence="13">
    <location>
        <begin position="12"/>
        <end position="34"/>
    </location>
</feature>
<dbReference type="Proteomes" id="UP000327013">
    <property type="component" value="Unassembled WGS sequence"/>
</dbReference>
<comment type="subcellular location">
    <subcellularLocation>
        <location evidence="1">Membrane</location>
        <topology evidence="1">Single-pass membrane protein</topology>
    </subcellularLocation>
</comment>
<organism evidence="14 15">
    <name type="scientific">Carpinus fangiana</name>
    <dbReference type="NCBI Taxonomy" id="176857"/>
    <lineage>
        <taxon>Eukaryota</taxon>
        <taxon>Viridiplantae</taxon>
        <taxon>Streptophyta</taxon>
        <taxon>Embryophyta</taxon>
        <taxon>Tracheophyta</taxon>
        <taxon>Spermatophyta</taxon>
        <taxon>Magnoliopsida</taxon>
        <taxon>eudicotyledons</taxon>
        <taxon>Gunneridae</taxon>
        <taxon>Pentapetalae</taxon>
        <taxon>rosids</taxon>
        <taxon>fabids</taxon>
        <taxon>Fagales</taxon>
        <taxon>Betulaceae</taxon>
        <taxon>Carpinus</taxon>
    </lineage>
</organism>
<dbReference type="OrthoDB" id="1470350at2759"/>
<dbReference type="PANTHER" id="PTHR24282:SF15">
    <property type="entry name" value="CYTOCHROME P450, FAMILY 715, SUBFAMILY A, POLYPEPTIDE 1"/>
    <property type="match status" value="1"/>
</dbReference>
<evidence type="ECO:0000256" key="1">
    <source>
        <dbReference type="ARBA" id="ARBA00004167"/>
    </source>
</evidence>
<dbReference type="GO" id="GO:0005506">
    <property type="term" value="F:iron ion binding"/>
    <property type="evidence" value="ECO:0007669"/>
    <property type="project" value="InterPro"/>
</dbReference>
<evidence type="ECO:0000313" key="15">
    <source>
        <dbReference type="Proteomes" id="UP000327013"/>
    </source>
</evidence>
<evidence type="ECO:0000256" key="6">
    <source>
        <dbReference type="ARBA" id="ARBA00022989"/>
    </source>
</evidence>
<evidence type="ECO:0000256" key="11">
    <source>
        <dbReference type="PIRSR" id="PIRSR602401-1"/>
    </source>
</evidence>
<comment type="caution">
    <text evidence="14">The sequence shown here is derived from an EMBL/GenBank/DDBJ whole genome shotgun (WGS) entry which is preliminary data.</text>
</comment>
<evidence type="ECO:0000256" key="13">
    <source>
        <dbReference type="SAM" id="Phobius"/>
    </source>
</evidence>
<gene>
    <name evidence="14" type="ORF">FH972_025625</name>
</gene>
<dbReference type="InterPro" id="IPR002401">
    <property type="entry name" value="Cyt_P450_E_grp-I"/>
</dbReference>
<dbReference type="Gene3D" id="1.10.630.10">
    <property type="entry name" value="Cytochrome P450"/>
    <property type="match status" value="1"/>
</dbReference>
<keyword evidence="7 12" id="KW-0560">Oxidoreductase</keyword>
<comment type="cofactor">
    <cofactor evidence="11">
        <name>heme</name>
        <dbReference type="ChEBI" id="CHEBI:30413"/>
    </cofactor>
</comment>
<evidence type="ECO:0000256" key="8">
    <source>
        <dbReference type="ARBA" id="ARBA00023004"/>
    </source>
</evidence>
<evidence type="ECO:0000313" key="14">
    <source>
        <dbReference type="EMBL" id="KAB8551736.1"/>
    </source>
</evidence>
<dbReference type="Pfam" id="PF00067">
    <property type="entry name" value="p450"/>
    <property type="match status" value="1"/>
</dbReference>
<keyword evidence="6 13" id="KW-1133">Transmembrane helix</keyword>
<evidence type="ECO:0008006" key="16">
    <source>
        <dbReference type="Google" id="ProtNLM"/>
    </source>
</evidence>
<evidence type="ECO:0000256" key="10">
    <source>
        <dbReference type="ARBA" id="ARBA00023136"/>
    </source>
</evidence>
<dbReference type="InterPro" id="IPR017972">
    <property type="entry name" value="Cyt_P450_CS"/>
</dbReference>
<dbReference type="EMBL" id="VIBQ01000061">
    <property type="protein sequence ID" value="KAB8551736.1"/>
    <property type="molecule type" value="Genomic_DNA"/>
</dbReference>
<dbReference type="PANTHER" id="PTHR24282">
    <property type="entry name" value="CYTOCHROME P450 FAMILY MEMBER"/>
    <property type="match status" value="1"/>
</dbReference>
<accession>A0A5N6L457</accession>
<dbReference type="PROSITE" id="PS00086">
    <property type="entry name" value="CYTOCHROME_P450"/>
    <property type="match status" value="1"/>
</dbReference>
<dbReference type="InterPro" id="IPR036396">
    <property type="entry name" value="Cyt_P450_sf"/>
</dbReference>
<keyword evidence="10 13" id="KW-0472">Membrane</keyword>
<name>A0A5N6L457_9ROSI</name>
<dbReference type="GO" id="GO:0004497">
    <property type="term" value="F:monooxygenase activity"/>
    <property type="evidence" value="ECO:0007669"/>
    <property type="project" value="UniProtKB-KW"/>
</dbReference>
<keyword evidence="4 13" id="KW-0812">Transmembrane</keyword>
<keyword evidence="15" id="KW-1185">Reference proteome</keyword>
<dbReference type="PRINTS" id="PR00385">
    <property type="entry name" value="P450"/>
</dbReference>
<dbReference type="InterPro" id="IPR001128">
    <property type="entry name" value="Cyt_P450"/>
</dbReference>
<evidence type="ECO:0000256" key="12">
    <source>
        <dbReference type="RuleBase" id="RU000461"/>
    </source>
</evidence>
<protein>
    <recommendedName>
        <fullName evidence="16">Cytochrome P450</fullName>
    </recommendedName>
</protein>
<comment type="similarity">
    <text evidence="2 12">Belongs to the cytochrome P450 family.</text>
</comment>
<dbReference type="InterPro" id="IPR050665">
    <property type="entry name" value="Cytochrome_P450_Monooxygen"/>
</dbReference>
<evidence type="ECO:0000256" key="7">
    <source>
        <dbReference type="ARBA" id="ARBA00023002"/>
    </source>
</evidence>
<sequence>MGQFLELYSEAFSIAMVVLLLCLSLRILYSCWISPTQRYQKLRRNGFKGPTPSFPLGNSREMAKKKGEYSSLGSSKSPGHDIHSMVFPYFAQWQKSHGKVFIYWLGTEPFLYVADPEFLKKMSGEVMARSWGKPTVFKNDRDAMFGKGLVMTEGDDWVRHRHVITPAFHPTNLKVMASIMVDSTTRMLDKWSTLINSGRPEIDIEREITTTAGEIIAKTSCGVSNESGRNVFHKLRELQMTLFQTNRFVGVPYSKFLCPKKALEAKRLGKEIDRLFLSIITDRQKTIKEQPASNDLLGLLLQGSRVDGRPVKTLTPRELVDECKTFFFGGHETTALAITWTLLLLAVHPDWQNQLRDEIREVVEDKEIDVSKLAGLKKMGWVMNEVLRLYPSAPNVQRQARGDIQVDGLTIPNGTNMWIDVVAMHHDPALWGDDVNEFRPERFKDNGIYGGCKHKMGYVPFGFGGRMCIGRNLTFMEYKIVLTLILSKFSFTLSPTYTHSPSILLSLRPQYGLPLIVQPLQTN</sequence>
<keyword evidence="8 11" id="KW-0408">Iron</keyword>
<keyword evidence="5 11" id="KW-0479">Metal-binding</keyword>
<feature type="binding site" description="axial binding residue" evidence="11">
    <location>
        <position position="468"/>
    </location>
    <ligand>
        <name>heme</name>
        <dbReference type="ChEBI" id="CHEBI:30413"/>
    </ligand>
    <ligandPart>
        <name>Fe</name>
        <dbReference type="ChEBI" id="CHEBI:18248"/>
    </ligandPart>
</feature>
<reference evidence="14 15" key="1">
    <citation type="submission" date="2019-06" db="EMBL/GenBank/DDBJ databases">
        <title>A chromosomal-level reference genome of Carpinus fangiana (Coryloideae, Betulaceae).</title>
        <authorList>
            <person name="Yang X."/>
            <person name="Wang Z."/>
            <person name="Zhang L."/>
            <person name="Hao G."/>
            <person name="Liu J."/>
            <person name="Yang Y."/>
        </authorList>
    </citation>
    <scope>NUCLEOTIDE SEQUENCE [LARGE SCALE GENOMIC DNA]</scope>
    <source>
        <strain evidence="14">Cfa_2016G</strain>
        <tissue evidence="14">Leaf</tissue>
    </source>
</reference>
<evidence type="ECO:0000256" key="9">
    <source>
        <dbReference type="ARBA" id="ARBA00023033"/>
    </source>
</evidence>
<dbReference type="SUPFAM" id="SSF48264">
    <property type="entry name" value="Cytochrome P450"/>
    <property type="match status" value="1"/>
</dbReference>
<evidence type="ECO:0000256" key="2">
    <source>
        <dbReference type="ARBA" id="ARBA00010617"/>
    </source>
</evidence>
<dbReference type="GO" id="GO:0016020">
    <property type="term" value="C:membrane"/>
    <property type="evidence" value="ECO:0007669"/>
    <property type="project" value="UniProtKB-SubCell"/>
</dbReference>
<evidence type="ECO:0000256" key="3">
    <source>
        <dbReference type="ARBA" id="ARBA00022617"/>
    </source>
</evidence>
<dbReference type="GO" id="GO:0016705">
    <property type="term" value="F:oxidoreductase activity, acting on paired donors, with incorporation or reduction of molecular oxygen"/>
    <property type="evidence" value="ECO:0007669"/>
    <property type="project" value="InterPro"/>
</dbReference>
<dbReference type="GO" id="GO:0020037">
    <property type="term" value="F:heme binding"/>
    <property type="evidence" value="ECO:0007669"/>
    <property type="project" value="InterPro"/>
</dbReference>
<evidence type="ECO:0000256" key="4">
    <source>
        <dbReference type="ARBA" id="ARBA00022692"/>
    </source>
</evidence>
<keyword evidence="3 11" id="KW-0349">Heme</keyword>
<dbReference type="PRINTS" id="PR00463">
    <property type="entry name" value="EP450I"/>
</dbReference>
<dbReference type="AlphaFoldDB" id="A0A5N6L457"/>